<keyword evidence="2" id="KW-1185">Reference proteome</keyword>
<dbReference type="Proteomes" id="UP001157502">
    <property type="component" value="Chromosome 11"/>
</dbReference>
<sequence length="351" mass="40339">MKILGIRLPEGVLTPDVIEKANVENTIQDAQAILTELEHFRMGFKVIPRLRCRKVKRCLAMKQNNDILAITKKIFFDHKDDENKGMKNLSLNKTHEGGGFRLRDKYMSGTTISTPAMKTTIKSGTKLEVGELSAIVTKGTEVNVTDLESREYRDETKLQEKKCSSEPQKFGMFSLNKVDELEMLKFFHEQEIRRSGGTRTTSYTTSNKLEYGFLSGRLDFLAKIQEKGEAADQKKCKQRIIECKCTEGDMVGKLYKTINGESVIDPTHKYSYQVQSYMYILSKQTDLQMRPAVMIVRHYHQGGKPPRDINWRYLNMEPAVQTEIDELRIYCQTEALACYLALLNLIYVKET</sequence>
<gene>
    <name evidence="1" type="ORF">DPEC_G00143750</name>
</gene>
<evidence type="ECO:0000313" key="2">
    <source>
        <dbReference type="Proteomes" id="UP001157502"/>
    </source>
</evidence>
<reference evidence="1" key="1">
    <citation type="submission" date="2021-05" db="EMBL/GenBank/DDBJ databases">
        <authorList>
            <person name="Pan Q."/>
            <person name="Jouanno E."/>
            <person name="Zahm M."/>
            <person name="Klopp C."/>
            <person name="Cabau C."/>
            <person name="Louis A."/>
            <person name="Berthelot C."/>
            <person name="Parey E."/>
            <person name="Roest Crollius H."/>
            <person name="Montfort J."/>
            <person name="Robinson-Rechavi M."/>
            <person name="Bouchez O."/>
            <person name="Lampietro C."/>
            <person name="Lopez Roques C."/>
            <person name="Donnadieu C."/>
            <person name="Postlethwait J."/>
            <person name="Bobe J."/>
            <person name="Dillon D."/>
            <person name="Chandos A."/>
            <person name="von Hippel F."/>
            <person name="Guiguen Y."/>
        </authorList>
    </citation>
    <scope>NUCLEOTIDE SEQUENCE</scope>
    <source>
        <strain evidence="1">YG-Jan2019</strain>
    </source>
</reference>
<accession>A0ACC2GN34</accession>
<name>A0ACC2GN34_DALPE</name>
<dbReference type="EMBL" id="CM055738">
    <property type="protein sequence ID" value="KAJ8005159.1"/>
    <property type="molecule type" value="Genomic_DNA"/>
</dbReference>
<comment type="caution">
    <text evidence="1">The sequence shown here is derived from an EMBL/GenBank/DDBJ whole genome shotgun (WGS) entry which is preliminary data.</text>
</comment>
<protein>
    <submittedName>
        <fullName evidence="1">Uncharacterized protein</fullName>
    </submittedName>
</protein>
<proteinExistence type="predicted"/>
<organism evidence="1 2">
    <name type="scientific">Dallia pectoralis</name>
    <name type="common">Alaska blackfish</name>
    <dbReference type="NCBI Taxonomy" id="75939"/>
    <lineage>
        <taxon>Eukaryota</taxon>
        <taxon>Metazoa</taxon>
        <taxon>Chordata</taxon>
        <taxon>Craniata</taxon>
        <taxon>Vertebrata</taxon>
        <taxon>Euteleostomi</taxon>
        <taxon>Actinopterygii</taxon>
        <taxon>Neopterygii</taxon>
        <taxon>Teleostei</taxon>
        <taxon>Protacanthopterygii</taxon>
        <taxon>Esociformes</taxon>
        <taxon>Umbridae</taxon>
        <taxon>Dallia</taxon>
    </lineage>
</organism>
<evidence type="ECO:0000313" key="1">
    <source>
        <dbReference type="EMBL" id="KAJ8005159.1"/>
    </source>
</evidence>